<dbReference type="GO" id="GO:0046872">
    <property type="term" value="F:metal ion binding"/>
    <property type="evidence" value="ECO:0007669"/>
    <property type="project" value="UniProtKB-KW"/>
</dbReference>
<keyword evidence="7" id="KW-0539">Nucleus</keyword>
<comment type="similarity">
    <text evidence="3">Belongs to the HARBI1 family.</text>
</comment>
<evidence type="ECO:0000256" key="2">
    <source>
        <dbReference type="ARBA" id="ARBA00004123"/>
    </source>
</evidence>
<evidence type="ECO:0000256" key="6">
    <source>
        <dbReference type="ARBA" id="ARBA00022801"/>
    </source>
</evidence>
<evidence type="ECO:0000256" key="5">
    <source>
        <dbReference type="ARBA" id="ARBA00022723"/>
    </source>
</evidence>
<keyword evidence="11" id="KW-1185">Reference proteome</keyword>
<dbReference type="GO" id="GO:0004518">
    <property type="term" value="F:nuclease activity"/>
    <property type="evidence" value="ECO:0007669"/>
    <property type="project" value="UniProtKB-KW"/>
</dbReference>
<dbReference type="GO" id="GO:0016787">
    <property type="term" value="F:hydrolase activity"/>
    <property type="evidence" value="ECO:0007669"/>
    <property type="project" value="UniProtKB-KW"/>
</dbReference>
<dbReference type="PANTHER" id="PTHR22930">
    <property type="match status" value="1"/>
</dbReference>
<dbReference type="PANTHER" id="PTHR22930:SF85">
    <property type="entry name" value="GH03217P-RELATED"/>
    <property type="match status" value="1"/>
</dbReference>
<keyword evidence="5" id="KW-0479">Metal-binding</keyword>
<comment type="cofactor">
    <cofactor evidence="1">
        <name>a divalent metal cation</name>
        <dbReference type="ChEBI" id="CHEBI:60240"/>
    </cofactor>
</comment>
<dbReference type="EMBL" id="JAGTTL010000004">
    <property type="protein sequence ID" value="KAK6323121.1"/>
    <property type="molecule type" value="Genomic_DNA"/>
</dbReference>
<keyword evidence="4" id="KW-0540">Nuclease</keyword>
<evidence type="ECO:0000256" key="7">
    <source>
        <dbReference type="ARBA" id="ARBA00023242"/>
    </source>
</evidence>
<dbReference type="GO" id="GO:0005634">
    <property type="term" value="C:nucleus"/>
    <property type="evidence" value="ECO:0007669"/>
    <property type="project" value="UniProtKB-SubCell"/>
</dbReference>
<feature type="compositionally biased region" description="Polar residues" evidence="8">
    <location>
        <begin position="194"/>
        <end position="206"/>
    </location>
</feature>
<gene>
    <name evidence="10" type="ORF">J4Q44_G00054600</name>
</gene>
<feature type="compositionally biased region" description="Basic and acidic residues" evidence="8">
    <location>
        <begin position="179"/>
        <end position="193"/>
    </location>
</feature>
<protein>
    <recommendedName>
        <fullName evidence="9">DDE Tnp4 domain-containing protein</fullName>
    </recommendedName>
</protein>
<evidence type="ECO:0000256" key="3">
    <source>
        <dbReference type="ARBA" id="ARBA00006958"/>
    </source>
</evidence>
<dbReference type="InterPro" id="IPR027806">
    <property type="entry name" value="HARBI1_dom"/>
</dbReference>
<feature type="domain" description="DDE Tnp4" evidence="9">
    <location>
        <begin position="338"/>
        <end position="491"/>
    </location>
</feature>
<evidence type="ECO:0000313" key="10">
    <source>
        <dbReference type="EMBL" id="KAK6323121.1"/>
    </source>
</evidence>
<comment type="subcellular location">
    <subcellularLocation>
        <location evidence="2">Nucleus</location>
    </subcellularLocation>
</comment>
<reference evidence="10 11" key="1">
    <citation type="submission" date="2021-04" db="EMBL/GenBank/DDBJ databases">
        <authorList>
            <person name="De Guttry C."/>
            <person name="Zahm M."/>
            <person name="Klopp C."/>
            <person name="Cabau C."/>
            <person name="Louis A."/>
            <person name="Berthelot C."/>
            <person name="Parey E."/>
            <person name="Roest Crollius H."/>
            <person name="Montfort J."/>
            <person name="Robinson-Rechavi M."/>
            <person name="Bucao C."/>
            <person name="Bouchez O."/>
            <person name="Gislard M."/>
            <person name="Lluch J."/>
            <person name="Milhes M."/>
            <person name="Lampietro C."/>
            <person name="Lopez Roques C."/>
            <person name="Donnadieu C."/>
            <person name="Braasch I."/>
            <person name="Desvignes T."/>
            <person name="Postlethwait J."/>
            <person name="Bobe J."/>
            <person name="Wedekind C."/>
            <person name="Guiguen Y."/>
        </authorList>
    </citation>
    <scope>NUCLEOTIDE SEQUENCE [LARGE SCALE GENOMIC DNA]</scope>
    <source>
        <strain evidence="10">Cs_M1</strain>
        <tissue evidence="10">Blood</tissue>
    </source>
</reference>
<organism evidence="10 11">
    <name type="scientific">Coregonus suidteri</name>
    <dbReference type="NCBI Taxonomy" id="861788"/>
    <lineage>
        <taxon>Eukaryota</taxon>
        <taxon>Metazoa</taxon>
        <taxon>Chordata</taxon>
        <taxon>Craniata</taxon>
        <taxon>Vertebrata</taxon>
        <taxon>Euteleostomi</taxon>
        <taxon>Actinopterygii</taxon>
        <taxon>Neopterygii</taxon>
        <taxon>Teleostei</taxon>
        <taxon>Protacanthopterygii</taxon>
        <taxon>Salmoniformes</taxon>
        <taxon>Salmonidae</taxon>
        <taxon>Coregoninae</taxon>
        <taxon>Coregonus</taxon>
    </lineage>
</organism>
<evidence type="ECO:0000256" key="4">
    <source>
        <dbReference type="ARBA" id="ARBA00022722"/>
    </source>
</evidence>
<dbReference type="InterPro" id="IPR045249">
    <property type="entry name" value="HARBI1-like"/>
</dbReference>
<sequence>MKMENAAHFQSQLTSLMNAVVTAAVVEIVRLVEDSAVVLRQQLSKSKLENEALKVENESNKKKLHIFEGKSMAAKQRSVAHRHVAEAEGRKYEFVHTKEDGKGEKTGVGLQSQEPAGQSQWKLLKVVTMEKDGLKVLRIKKEINDDTEHDTPSPMTYEQPCPKVDMVFDKEWSQSLWRDDRIDSKDRTEEKETPGSSMTQHQNGGLLQCSKLNPSSPILKVFCDPEQDTYPDYRLKRESLNYLFSLALTGQDRQTATFKILVFIYWLAHGTSYKTVSETFGIPLSNATSIVRDVADKLVKLSLKIVNKPSSGELALTVEGFGKLAHHPVFEKAVGAIGGCHVRVKIPGAPQPQQCPGDRPLPTINFQGVCDHTGSFIDVFAGLPGSMTDVRVLRHSPLYKCALYPPPGCFLLGNGGYPCLQTPVCLITPYSKSDQNPAHVQFNQHHAMALSSIERTFGIMKKRWHTIFLQPLELHPSFIPKVLAVCTVLHNICLRSGDVLEPVKIEDGSKVTEVLKEWLASNETSGEALRDSLAKQISTMKCMATVKDERGTSAPANMTAVQKEHAYNIVKRKRRVVNYANDWIKEEEDWIKEDEDILAQTNESIDTSVNPLMANSDFSQRMETLSTFCSQENYMARITEFERQIRVC</sequence>
<name>A0AAN8R367_9TELE</name>
<dbReference type="AlphaFoldDB" id="A0AAN8R367"/>
<accession>A0AAN8R367</accession>
<comment type="caution">
    <text evidence="10">The sequence shown here is derived from an EMBL/GenBank/DDBJ whole genome shotgun (WGS) entry which is preliminary data.</text>
</comment>
<proteinExistence type="inferred from homology"/>
<evidence type="ECO:0000256" key="1">
    <source>
        <dbReference type="ARBA" id="ARBA00001968"/>
    </source>
</evidence>
<evidence type="ECO:0000259" key="9">
    <source>
        <dbReference type="Pfam" id="PF13359"/>
    </source>
</evidence>
<evidence type="ECO:0000313" key="11">
    <source>
        <dbReference type="Proteomes" id="UP001356427"/>
    </source>
</evidence>
<evidence type="ECO:0000256" key="8">
    <source>
        <dbReference type="SAM" id="MobiDB-lite"/>
    </source>
</evidence>
<dbReference type="Pfam" id="PF13359">
    <property type="entry name" value="DDE_Tnp_4"/>
    <property type="match status" value="1"/>
</dbReference>
<feature type="region of interest" description="Disordered" evidence="8">
    <location>
        <begin position="179"/>
        <end position="206"/>
    </location>
</feature>
<keyword evidence="6" id="KW-0378">Hydrolase</keyword>
<dbReference type="Proteomes" id="UP001356427">
    <property type="component" value="Unassembled WGS sequence"/>
</dbReference>